<evidence type="ECO:0000256" key="2">
    <source>
        <dbReference type="SAM" id="MobiDB-lite"/>
    </source>
</evidence>
<sequence>MTEPAAATTAVVHPEPEGASAPRPRRADRAATVVLLVLAVVVGAAVARVDTWWPTLTPTTTRGDVGDVVTAGPLRVRVDDVRTGTTLEDGYDTLTTGGVWVAVDLAVSASTREASIDTLELRDAAGRDHEASQRAGNRILSRYVDPDVPEAGTVVVEVPERALDGDLVLRVLTEHQDADLDRPQAIAEIDLGRVEAPAAGTVVEVVGPALVPGGWDA</sequence>
<evidence type="ECO:0000256" key="3">
    <source>
        <dbReference type="SAM" id="Phobius"/>
    </source>
</evidence>
<accession>A0A6N7ZN17</accession>
<dbReference type="AlphaFoldDB" id="A0A6N7ZN17"/>
<dbReference type="Gene3D" id="2.60.40.1240">
    <property type="match status" value="1"/>
</dbReference>
<keyword evidence="3" id="KW-1133">Transmembrane helix</keyword>
<comment type="caution">
    <text evidence="4">The sequence shown here is derived from an EMBL/GenBank/DDBJ whole genome shotgun (WGS) entry which is preliminary data.</text>
</comment>
<dbReference type="GeneID" id="32508005"/>
<name>A0A6N7ZN17_9MICO</name>
<feature type="region of interest" description="Disordered" evidence="2">
    <location>
        <begin position="1"/>
        <end position="26"/>
    </location>
</feature>
<dbReference type="EMBL" id="WMKA01000054">
    <property type="protein sequence ID" value="MTG90578.1"/>
    <property type="molecule type" value="Genomic_DNA"/>
</dbReference>
<proteinExistence type="predicted"/>
<feature type="transmembrane region" description="Helical" evidence="3">
    <location>
        <begin position="30"/>
        <end position="49"/>
    </location>
</feature>
<evidence type="ECO:0000313" key="5">
    <source>
        <dbReference type="Proteomes" id="UP000440668"/>
    </source>
</evidence>
<protein>
    <submittedName>
        <fullName evidence="4">Uncharacterized protein</fullName>
    </submittedName>
</protein>
<evidence type="ECO:0000256" key="1">
    <source>
        <dbReference type="ARBA" id="ARBA00022729"/>
    </source>
</evidence>
<evidence type="ECO:0000313" key="4">
    <source>
        <dbReference type="EMBL" id="MTG90578.1"/>
    </source>
</evidence>
<keyword evidence="3" id="KW-0472">Membrane</keyword>
<gene>
    <name evidence="4" type="ORF">GJV82_16780</name>
</gene>
<keyword evidence="1" id="KW-0732">Signal</keyword>
<dbReference type="Proteomes" id="UP000440668">
    <property type="component" value="Unassembled WGS sequence"/>
</dbReference>
<organism evidence="4 5">
    <name type="scientific">Cellulosimicrobium composti</name>
    <dbReference type="NCBI Taxonomy" id="2672572"/>
    <lineage>
        <taxon>Bacteria</taxon>
        <taxon>Bacillati</taxon>
        <taxon>Actinomycetota</taxon>
        <taxon>Actinomycetes</taxon>
        <taxon>Micrococcales</taxon>
        <taxon>Promicromonosporaceae</taxon>
        <taxon>Cellulosimicrobium</taxon>
    </lineage>
</organism>
<dbReference type="InterPro" id="IPR029050">
    <property type="entry name" value="Immunoprotect_excell_Ig-like"/>
</dbReference>
<keyword evidence="3" id="KW-0812">Transmembrane</keyword>
<dbReference type="RefSeq" id="WP_024841552.1">
    <property type="nucleotide sequence ID" value="NZ_WMKA01000054.1"/>
</dbReference>
<reference evidence="4 5" key="1">
    <citation type="submission" date="2019-11" db="EMBL/GenBank/DDBJ databases">
        <title>Cellulosimicrobium composti sp. nov. isolated from a compost.</title>
        <authorList>
            <person name="Yang Y."/>
        </authorList>
    </citation>
    <scope>NUCLEOTIDE SEQUENCE [LARGE SCALE GENOMIC DNA]</scope>
    <source>
        <strain evidence="4 5">BIT-GX5</strain>
    </source>
</reference>